<accession>A0ABZ1AYL9</accession>
<feature type="compositionally biased region" description="Basic and acidic residues" evidence="1">
    <location>
        <begin position="16"/>
        <end position="32"/>
    </location>
</feature>
<dbReference type="Pfam" id="PF07690">
    <property type="entry name" value="MFS_1"/>
    <property type="match status" value="1"/>
</dbReference>
<keyword evidence="2" id="KW-0472">Membrane</keyword>
<name>A0ABZ1AYL9_9ACTN</name>
<feature type="transmembrane region" description="Helical" evidence="2">
    <location>
        <begin position="179"/>
        <end position="202"/>
    </location>
</feature>
<feature type="transmembrane region" description="Helical" evidence="2">
    <location>
        <begin position="111"/>
        <end position="133"/>
    </location>
</feature>
<organism evidence="3 4">
    <name type="scientific">Blastococcus brunescens</name>
    <dbReference type="NCBI Taxonomy" id="1564165"/>
    <lineage>
        <taxon>Bacteria</taxon>
        <taxon>Bacillati</taxon>
        <taxon>Actinomycetota</taxon>
        <taxon>Actinomycetes</taxon>
        <taxon>Geodermatophilales</taxon>
        <taxon>Geodermatophilaceae</taxon>
        <taxon>Blastococcus</taxon>
    </lineage>
</organism>
<dbReference type="InterPro" id="IPR011701">
    <property type="entry name" value="MFS"/>
</dbReference>
<feature type="transmembrane region" description="Helical" evidence="2">
    <location>
        <begin position="154"/>
        <end position="173"/>
    </location>
</feature>
<dbReference type="Gene3D" id="1.20.1250.20">
    <property type="entry name" value="MFS general substrate transporter like domains"/>
    <property type="match status" value="1"/>
</dbReference>
<dbReference type="EMBL" id="CP141261">
    <property type="protein sequence ID" value="WRL63620.1"/>
    <property type="molecule type" value="Genomic_DNA"/>
</dbReference>
<reference evidence="3 4" key="1">
    <citation type="submission" date="2023-12" db="EMBL/GenBank/DDBJ databases">
        <title>Blastococcus brunescens sp. nov., an actonobacterium isolated from sandstone collected in sahara desert.</title>
        <authorList>
            <person name="Gtari M."/>
            <person name="Ghodhbane F."/>
        </authorList>
    </citation>
    <scope>NUCLEOTIDE SEQUENCE [LARGE SCALE GENOMIC DNA]</scope>
    <source>
        <strain evidence="3 4">BMG 8361</strain>
    </source>
</reference>
<protein>
    <submittedName>
        <fullName evidence="3">MFS transporter</fullName>
    </submittedName>
</protein>
<dbReference type="Proteomes" id="UP001324287">
    <property type="component" value="Chromosome"/>
</dbReference>
<dbReference type="RefSeq" id="WP_324274955.1">
    <property type="nucleotide sequence ID" value="NZ_CP141261.1"/>
</dbReference>
<evidence type="ECO:0000313" key="3">
    <source>
        <dbReference type="EMBL" id="WRL63620.1"/>
    </source>
</evidence>
<evidence type="ECO:0000256" key="1">
    <source>
        <dbReference type="SAM" id="MobiDB-lite"/>
    </source>
</evidence>
<feature type="region of interest" description="Disordered" evidence="1">
    <location>
        <begin position="1"/>
        <end position="71"/>
    </location>
</feature>
<keyword evidence="2" id="KW-0812">Transmembrane</keyword>
<evidence type="ECO:0000313" key="4">
    <source>
        <dbReference type="Proteomes" id="UP001324287"/>
    </source>
</evidence>
<sequence>MLLDRHADACGAGRPPRHEQPGPQPDHREPRPAARPRGRRLRVGEVDRSCTPARRGAGRDGHRPVAGHAPPTALRDCGSPGEIAGVAPPLVVTGSAAAGVAGAWQGLLGSYVPAVLGAAGHAAGVVGVLVALANAANTASSAALTRVRVRSAPATLATSCLAVALGVGLLGLAGRSGAAAGACLVISGLGAGVLQVLGYSVASESVHREERGQAIAMTGTVRAAAMFGSPLAVSGLLQVAGIAAALGVVGLALLLPIARLGRRGR</sequence>
<keyword evidence="2" id="KW-1133">Transmembrane helix</keyword>
<dbReference type="SUPFAM" id="SSF103473">
    <property type="entry name" value="MFS general substrate transporter"/>
    <property type="match status" value="1"/>
</dbReference>
<dbReference type="InterPro" id="IPR036259">
    <property type="entry name" value="MFS_trans_sf"/>
</dbReference>
<gene>
    <name evidence="3" type="ORF">U6N30_28760</name>
</gene>
<keyword evidence="4" id="KW-1185">Reference proteome</keyword>
<proteinExistence type="predicted"/>
<evidence type="ECO:0000256" key="2">
    <source>
        <dbReference type="SAM" id="Phobius"/>
    </source>
</evidence>
<feature type="transmembrane region" description="Helical" evidence="2">
    <location>
        <begin position="239"/>
        <end position="258"/>
    </location>
</feature>